<proteinExistence type="inferred from homology"/>
<sequence length="365" mass="38000">MEIPAQWIRGGTSKCWVFEDSDIAATGHGPDDLLPRIFGSPDHRQIDGVGGASSTTSKAMILTKPQEDDLDVIFRFAQVGIEEPVVDWGSNCGNCSTTAGLYAVENGWVELAQDVTVVRTYNTNTGQRIIQRIPTPGGSLPAALQAHIPGTVHPGHEVGLGFVDPAGKTTGRLLPTGQARSTLQIDGRGFPVTLIDAGAPAVFLPAAAVELAEVAHKDWSDAVGPMLGTLDALRRAAAVAMGMAESPGQAERAVPKLGIVGPPRHEDADLEVLMLSMGAPHPAMPITGGVAVTTAAFTPGTFPHELARDATSGSVAPDGVRKLRLATPAGGIVTFFDESGTDLVVGADRTARRLATSTLYLPDSL</sequence>
<dbReference type="InterPro" id="IPR007400">
    <property type="entry name" value="PrpF-like"/>
</dbReference>
<dbReference type="Proteomes" id="UP001251870">
    <property type="component" value="Unassembled WGS sequence"/>
</dbReference>
<gene>
    <name evidence="3" type="ORF">RIL96_05990</name>
</gene>
<protein>
    <submittedName>
        <fullName evidence="3">PrpF domain-containing protein</fullName>
    </submittedName>
</protein>
<dbReference type="SUPFAM" id="SSF54506">
    <property type="entry name" value="Diaminopimelate epimerase-like"/>
    <property type="match status" value="2"/>
</dbReference>
<accession>A0ABU2DRJ0</accession>
<comment type="caution">
    <text evidence="3">The sequence shown here is derived from an EMBL/GenBank/DDBJ whole genome shotgun (WGS) entry which is preliminary data.</text>
</comment>
<dbReference type="EMBL" id="JAVKGR010000005">
    <property type="protein sequence ID" value="MDR8019114.1"/>
    <property type="molecule type" value="Genomic_DNA"/>
</dbReference>
<reference evidence="3 4" key="1">
    <citation type="submission" date="2023-09" db="EMBL/GenBank/DDBJ databases">
        <title>Description of three actinobacteria isolated from air of manufacturing shop in a pharmaceutical factory.</title>
        <authorList>
            <person name="Zhang D.-F."/>
        </authorList>
    </citation>
    <scope>NUCLEOTIDE SEQUENCE [LARGE SCALE GENOMIC DNA]</scope>
    <source>
        <strain evidence="3 4">LY-0111</strain>
    </source>
</reference>
<evidence type="ECO:0000256" key="2">
    <source>
        <dbReference type="ARBA" id="ARBA00023235"/>
    </source>
</evidence>
<dbReference type="RefSeq" id="WP_310548112.1">
    <property type="nucleotide sequence ID" value="NZ_JAVKGR010000005.1"/>
</dbReference>
<comment type="similarity">
    <text evidence="1">Belongs to the PrpF family.</text>
</comment>
<dbReference type="PANTHER" id="PTHR43709:SF2">
    <property type="entry name" value="DUF453 DOMAIN PROTEIN (AFU_ORTHOLOGUE AFUA_6G00360)"/>
    <property type="match status" value="1"/>
</dbReference>
<organism evidence="3 4">
    <name type="scientific">Nesterenkonia aerolata</name>
    <dbReference type="NCBI Taxonomy" id="3074079"/>
    <lineage>
        <taxon>Bacteria</taxon>
        <taxon>Bacillati</taxon>
        <taxon>Actinomycetota</taxon>
        <taxon>Actinomycetes</taxon>
        <taxon>Micrococcales</taxon>
        <taxon>Micrococcaceae</taxon>
        <taxon>Nesterenkonia</taxon>
    </lineage>
</organism>
<name>A0ABU2DRJ0_9MICC</name>
<keyword evidence="4" id="KW-1185">Reference proteome</keyword>
<dbReference type="Pfam" id="PF04303">
    <property type="entry name" value="PrpF"/>
    <property type="match status" value="1"/>
</dbReference>
<keyword evidence="2" id="KW-0413">Isomerase</keyword>
<dbReference type="PANTHER" id="PTHR43709">
    <property type="entry name" value="ACONITATE ISOMERASE-RELATED"/>
    <property type="match status" value="1"/>
</dbReference>
<evidence type="ECO:0000313" key="4">
    <source>
        <dbReference type="Proteomes" id="UP001251870"/>
    </source>
</evidence>
<dbReference type="Gene3D" id="3.10.310.10">
    <property type="entry name" value="Diaminopimelate Epimerase, Chain A, domain 1"/>
    <property type="match status" value="2"/>
</dbReference>
<evidence type="ECO:0000313" key="3">
    <source>
        <dbReference type="EMBL" id="MDR8019114.1"/>
    </source>
</evidence>
<evidence type="ECO:0000256" key="1">
    <source>
        <dbReference type="ARBA" id="ARBA00007673"/>
    </source>
</evidence>